<reference evidence="1 2" key="1">
    <citation type="submission" date="2017-11" db="EMBL/GenBank/DDBJ databases">
        <authorList>
            <person name="Seth-Smith MB H."/>
        </authorList>
    </citation>
    <scope>NUCLEOTIDE SEQUENCE [LARGE SCALE GENOMIC DNA]</scope>
    <source>
        <strain evidence="1">E</strain>
    </source>
</reference>
<evidence type="ECO:0000313" key="2">
    <source>
        <dbReference type="Proteomes" id="UP000268684"/>
    </source>
</evidence>
<name>A0AAJ5T3F7_9BURK</name>
<protein>
    <submittedName>
        <fullName evidence="1">Uncharacterized protein</fullName>
    </submittedName>
</protein>
<dbReference type="EMBL" id="LR025742">
    <property type="protein sequence ID" value="VBB11336.1"/>
    <property type="molecule type" value="Genomic_DNA"/>
</dbReference>
<accession>A0AAJ5T3F7</accession>
<gene>
    <name evidence="1" type="ORF">BSTAB16_1464</name>
</gene>
<proteinExistence type="predicted"/>
<keyword evidence="2" id="KW-1185">Reference proteome</keyword>
<organism evidence="1 2">
    <name type="scientific">Burkholderia stabilis</name>
    <dbReference type="NCBI Taxonomy" id="95485"/>
    <lineage>
        <taxon>Bacteria</taxon>
        <taxon>Pseudomonadati</taxon>
        <taxon>Pseudomonadota</taxon>
        <taxon>Betaproteobacteria</taxon>
        <taxon>Burkholderiales</taxon>
        <taxon>Burkholderiaceae</taxon>
        <taxon>Burkholderia</taxon>
        <taxon>Burkholderia cepacia complex</taxon>
    </lineage>
</organism>
<sequence>MRQAITEHIEAYLSGEVGAIDHDIARELLIALREIDDGRKSPLLDAEPKRGRRPDTSVMSECKRVAVRYIRLMRAPSAAGLESQDGAPVQSIVDAFGVERNTVNSWMRDARFAAETPSCEINERALKRARQQMLAMAARYVIEDMPLKAKDRATKR</sequence>
<evidence type="ECO:0000313" key="1">
    <source>
        <dbReference type="EMBL" id="VBB11336.1"/>
    </source>
</evidence>
<dbReference type="Proteomes" id="UP000268684">
    <property type="component" value="Chromosome I"/>
</dbReference>
<dbReference type="AlphaFoldDB" id="A0AAJ5T3F7"/>